<dbReference type="InterPro" id="IPR050151">
    <property type="entry name" value="Class-I_Pyr_Nuc-Dis_Oxidored"/>
</dbReference>
<dbReference type="Pfam" id="PF07992">
    <property type="entry name" value="Pyr_redox_2"/>
    <property type="match status" value="1"/>
</dbReference>
<evidence type="ECO:0000256" key="14">
    <source>
        <dbReference type="PIRSR" id="PIRSR000350-3"/>
    </source>
</evidence>
<feature type="disulfide bond" description="Redox-active" evidence="15">
    <location>
        <begin position="38"/>
        <end position="43"/>
    </location>
</feature>
<evidence type="ECO:0000256" key="5">
    <source>
        <dbReference type="ARBA" id="ARBA00022490"/>
    </source>
</evidence>
<reference evidence="19 20" key="1">
    <citation type="submission" date="2012-10" db="EMBL/GenBank/DDBJ databases">
        <authorList>
            <person name="Strain E.A."/>
            <person name="Brown E."/>
            <person name="Allard M.W."/>
            <person name="Gonzalez-Escalona N."/>
            <person name="Timme R."/>
        </authorList>
    </citation>
    <scope>NUCLEOTIDE SEQUENCE [LARGE SCALE GENOMIC DNA]</scope>
    <source>
        <strain evidence="19 20">CFSAN001627</strain>
    </source>
</reference>
<dbReference type="Gene3D" id="3.50.50.60">
    <property type="entry name" value="FAD/NAD(P)-binding domain"/>
    <property type="match status" value="2"/>
</dbReference>
<sequence length="463" mass="50132">MKLVVIGGGPGGYVAAIRGAQLGAEVTLIEKEKLGGTCLNIGCIPTKVLLHSSELLNEIKEARTLGIEVNNEVKINWTQLQNRKNTVVNTLVSGVSSLLEHNKVKVINGTAAFEGKSSIKVTKDQGESGNIQFDNVIISSGSVPFIPPIEGRELEGVIDSTGALSLDSIPKSMVIIGGGVIGIEFANIFNSLGCKVTVIEMLPYILPPVDREISEILKEKIKKDGIDIYNNCKVTKIENNNENLNVSFEEDNDKLNIEAQKVLIAVGRRANISNLNLESTGVYIEKGCIWVNDNMETNIKGIYAIGDCTGKNMLAHVASDQGIIAVENIMGKNKKMDYKTVPACVYTKPELASVGLTEEQAKQKGVDYKVGKFPLIYNGKSLIMNDTEGFIKIIADKKYEEILGVHILGPRATDLITEAALALRLEATLEEIITTVHAHPTIGEAMKEAALAVNKEAIHMVNK</sequence>
<evidence type="ECO:0000256" key="12">
    <source>
        <dbReference type="ARBA" id="ARBA00049187"/>
    </source>
</evidence>
<dbReference type="AlphaFoldDB" id="M1ZTS4"/>
<feature type="domain" description="Pyridine nucleotide-disulphide oxidoreductase dimerisation" evidence="17">
    <location>
        <begin position="341"/>
        <end position="450"/>
    </location>
</feature>
<comment type="miscellaneous">
    <text evidence="16">The active site is a redox-active disulfide bond.</text>
</comment>
<dbReference type="PANTHER" id="PTHR22912">
    <property type="entry name" value="DISULFIDE OXIDOREDUCTASE"/>
    <property type="match status" value="1"/>
</dbReference>
<dbReference type="EMBL" id="AMXI01001252">
    <property type="protein sequence ID" value="EKN40329.1"/>
    <property type="molecule type" value="Genomic_DNA"/>
</dbReference>
<evidence type="ECO:0000256" key="2">
    <source>
        <dbReference type="ARBA" id="ARBA00007532"/>
    </source>
</evidence>
<dbReference type="Gene3D" id="3.30.390.30">
    <property type="match status" value="1"/>
</dbReference>
<dbReference type="PANTHER" id="PTHR22912:SF217">
    <property type="entry name" value="DIHYDROLIPOYL DEHYDROGENASE"/>
    <property type="match status" value="1"/>
</dbReference>
<evidence type="ECO:0000256" key="1">
    <source>
        <dbReference type="ARBA" id="ARBA00004496"/>
    </source>
</evidence>
<keyword evidence="14" id="KW-0547">Nucleotide-binding</keyword>
<keyword evidence="8 16" id="KW-0560">Oxidoreductase</keyword>
<keyword evidence="10" id="KW-1015">Disulfide bond</keyword>
<dbReference type="PATRIC" id="fig|1232189.3.peg.3187"/>
<feature type="binding site" evidence="14">
    <location>
        <begin position="313"/>
        <end position="316"/>
    </location>
    <ligand>
        <name>FAD</name>
        <dbReference type="ChEBI" id="CHEBI:57692"/>
    </ligand>
</feature>
<keyword evidence="7 14" id="KW-0274">FAD</keyword>
<evidence type="ECO:0000256" key="15">
    <source>
        <dbReference type="PIRSR" id="PIRSR000350-4"/>
    </source>
</evidence>
<dbReference type="InterPro" id="IPR006258">
    <property type="entry name" value="Lipoamide_DH"/>
</dbReference>
<evidence type="ECO:0000313" key="19">
    <source>
        <dbReference type="EMBL" id="EKN40329.1"/>
    </source>
</evidence>
<dbReference type="PRINTS" id="PR00368">
    <property type="entry name" value="FADPNR"/>
</dbReference>
<organism evidence="19 20">
    <name type="scientific">Clostridium botulinum CFSAN001627</name>
    <dbReference type="NCBI Taxonomy" id="1232189"/>
    <lineage>
        <taxon>Bacteria</taxon>
        <taxon>Bacillati</taxon>
        <taxon>Bacillota</taxon>
        <taxon>Clostridia</taxon>
        <taxon>Eubacteriales</taxon>
        <taxon>Clostridiaceae</taxon>
        <taxon>Clostridium</taxon>
    </lineage>
</organism>
<evidence type="ECO:0000256" key="7">
    <source>
        <dbReference type="ARBA" id="ARBA00022827"/>
    </source>
</evidence>
<dbReference type="SUPFAM" id="SSF51905">
    <property type="entry name" value="FAD/NAD(P)-binding domain"/>
    <property type="match status" value="1"/>
</dbReference>
<comment type="cofactor">
    <cofactor evidence="14 16">
        <name>FAD</name>
        <dbReference type="ChEBI" id="CHEBI:57692"/>
    </cofactor>
    <text evidence="14 16">Binds 1 FAD per subunit.</text>
</comment>
<evidence type="ECO:0000256" key="6">
    <source>
        <dbReference type="ARBA" id="ARBA00022630"/>
    </source>
</evidence>
<evidence type="ECO:0000256" key="10">
    <source>
        <dbReference type="ARBA" id="ARBA00023157"/>
    </source>
</evidence>
<evidence type="ECO:0000259" key="18">
    <source>
        <dbReference type="Pfam" id="PF07992"/>
    </source>
</evidence>
<gene>
    <name evidence="19" type="ORF">CFSAN001627_20343</name>
</gene>
<reference evidence="19 20" key="2">
    <citation type="submission" date="2013-03" db="EMBL/GenBank/DDBJ databases">
        <title>Diversity in Clostridium botulinum.</title>
        <authorList>
            <person name="Timme R.E."/>
            <person name="Allard M."/>
            <person name="Luo Y."/>
            <person name="Strain E."/>
            <person name="Gonzalez-Escalona N."/>
            <person name="Brown E."/>
        </authorList>
    </citation>
    <scope>NUCLEOTIDE SEQUENCE [LARGE SCALE GENOMIC DNA]</scope>
    <source>
        <strain evidence="19 20">CFSAN001627</strain>
    </source>
</reference>
<feature type="binding site" evidence="14">
    <location>
        <position position="200"/>
    </location>
    <ligand>
        <name>NAD(+)</name>
        <dbReference type="ChEBI" id="CHEBI:57540"/>
    </ligand>
</feature>
<feature type="binding site" evidence="14">
    <location>
        <position position="307"/>
    </location>
    <ligand>
        <name>FAD</name>
        <dbReference type="ChEBI" id="CHEBI:57692"/>
    </ligand>
</feature>
<dbReference type="GO" id="GO:0006103">
    <property type="term" value="P:2-oxoglutarate metabolic process"/>
    <property type="evidence" value="ECO:0007669"/>
    <property type="project" value="TreeGrafter"/>
</dbReference>
<evidence type="ECO:0000313" key="20">
    <source>
        <dbReference type="Proteomes" id="UP000011944"/>
    </source>
</evidence>
<feature type="binding site" evidence="14">
    <location>
        <begin position="177"/>
        <end position="184"/>
    </location>
    <ligand>
        <name>NAD(+)</name>
        <dbReference type="ChEBI" id="CHEBI:57540"/>
    </ligand>
</feature>
<dbReference type="GO" id="GO:0004148">
    <property type="term" value="F:dihydrolipoyl dehydrogenase (NADH) activity"/>
    <property type="evidence" value="ECO:0007669"/>
    <property type="project" value="UniProtKB-EC"/>
</dbReference>
<dbReference type="GO" id="GO:0005737">
    <property type="term" value="C:cytoplasm"/>
    <property type="evidence" value="ECO:0007669"/>
    <property type="project" value="UniProtKB-SubCell"/>
</dbReference>
<evidence type="ECO:0000256" key="13">
    <source>
        <dbReference type="PIRSR" id="PIRSR000350-2"/>
    </source>
</evidence>
<dbReference type="Proteomes" id="UP000011944">
    <property type="component" value="Unassembled WGS sequence"/>
</dbReference>
<dbReference type="InterPro" id="IPR004099">
    <property type="entry name" value="Pyr_nucl-diS_OxRdtase_dimer"/>
</dbReference>
<proteinExistence type="inferred from homology"/>
<evidence type="ECO:0000256" key="8">
    <source>
        <dbReference type="ARBA" id="ARBA00023002"/>
    </source>
</evidence>
<accession>M1ZTS4</accession>
<evidence type="ECO:0000256" key="11">
    <source>
        <dbReference type="ARBA" id="ARBA00023284"/>
    </source>
</evidence>
<dbReference type="InterPro" id="IPR023753">
    <property type="entry name" value="FAD/NAD-binding_dom"/>
</dbReference>
<name>M1ZTS4_CLOBO</name>
<feature type="binding site" evidence="14">
    <location>
        <position position="47"/>
    </location>
    <ligand>
        <name>FAD</name>
        <dbReference type="ChEBI" id="CHEBI:57692"/>
    </ligand>
</feature>
<feature type="active site" description="Proton acceptor" evidence="13">
    <location>
        <position position="439"/>
    </location>
</feature>
<dbReference type="GO" id="GO:0050660">
    <property type="term" value="F:flavin adenine dinucleotide binding"/>
    <property type="evidence" value="ECO:0007669"/>
    <property type="project" value="InterPro"/>
</dbReference>
<dbReference type="NCBIfam" id="TIGR01350">
    <property type="entry name" value="lipoamide_DH"/>
    <property type="match status" value="1"/>
</dbReference>
<comment type="caution">
    <text evidence="19">The sequence shown here is derived from an EMBL/GenBank/DDBJ whole genome shotgun (WGS) entry which is preliminary data.</text>
</comment>
<dbReference type="PIRSF" id="PIRSF000350">
    <property type="entry name" value="Mercury_reductase_MerA"/>
    <property type="match status" value="1"/>
</dbReference>
<keyword evidence="5" id="KW-0963">Cytoplasm</keyword>
<protein>
    <recommendedName>
        <fullName evidence="4 16">Dihydrolipoyl dehydrogenase</fullName>
        <ecNumber evidence="3 16">1.8.1.4</ecNumber>
    </recommendedName>
</protein>
<dbReference type="InterPro" id="IPR001100">
    <property type="entry name" value="Pyr_nuc-diS_OxRdtase"/>
</dbReference>
<dbReference type="InterPro" id="IPR012999">
    <property type="entry name" value="Pyr_OxRdtase_I_AS"/>
</dbReference>
<evidence type="ECO:0000256" key="3">
    <source>
        <dbReference type="ARBA" id="ARBA00012608"/>
    </source>
</evidence>
<keyword evidence="11 16" id="KW-0676">Redox-active center</keyword>
<keyword evidence="6 16" id="KW-0285">Flavoprotein</keyword>
<keyword evidence="9 14" id="KW-0520">NAD</keyword>
<dbReference type="PROSITE" id="PS00076">
    <property type="entry name" value="PYRIDINE_REDOX_1"/>
    <property type="match status" value="1"/>
</dbReference>
<dbReference type="SUPFAM" id="SSF55424">
    <property type="entry name" value="FAD/NAD-linked reductases, dimerisation (C-terminal) domain"/>
    <property type="match status" value="1"/>
</dbReference>
<evidence type="ECO:0000256" key="16">
    <source>
        <dbReference type="RuleBase" id="RU003692"/>
    </source>
</evidence>
<dbReference type="FunFam" id="3.30.390.30:FF:000001">
    <property type="entry name" value="Dihydrolipoyl dehydrogenase"/>
    <property type="match status" value="1"/>
</dbReference>
<evidence type="ECO:0000256" key="9">
    <source>
        <dbReference type="ARBA" id="ARBA00023027"/>
    </source>
</evidence>
<feature type="binding site" evidence="14">
    <location>
        <position position="267"/>
    </location>
    <ligand>
        <name>NAD(+)</name>
        <dbReference type="ChEBI" id="CHEBI:57540"/>
    </ligand>
</feature>
<dbReference type="InterPro" id="IPR016156">
    <property type="entry name" value="FAD/NAD-linked_Rdtase_dimer_sf"/>
</dbReference>
<evidence type="ECO:0000256" key="4">
    <source>
        <dbReference type="ARBA" id="ARBA00016961"/>
    </source>
</evidence>
<dbReference type="Pfam" id="PF02852">
    <property type="entry name" value="Pyr_redox_dim"/>
    <property type="match status" value="1"/>
</dbReference>
<dbReference type="EC" id="1.8.1.4" evidence="3 16"/>
<feature type="domain" description="FAD/NAD(P)-binding" evidence="18">
    <location>
        <begin position="1"/>
        <end position="322"/>
    </location>
</feature>
<evidence type="ECO:0000259" key="17">
    <source>
        <dbReference type="Pfam" id="PF02852"/>
    </source>
</evidence>
<comment type="catalytic activity">
    <reaction evidence="12 16">
        <text>N(6)-[(R)-dihydrolipoyl]-L-lysyl-[protein] + NAD(+) = N(6)-[(R)-lipoyl]-L-lysyl-[protein] + NADH + H(+)</text>
        <dbReference type="Rhea" id="RHEA:15045"/>
        <dbReference type="Rhea" id="RHEA-COMP:10474"/>
        <dbReference type="Rhea" id="RHEA-COMP:10475"/>
        <dbReference type="ChEBI" id="CHEBI:15378"/>
        <dbReference type="ChEBI" id="CHEBI:57540"/>
        <dbReference type="ChEBI" id="CHEBI:57945"/>
        <dbReference type="ChEBI" id="CHEBI:83099"/>
        <dbReference type="ChEBI" id="CHEBI:83100"/>
        <dbReference type="EC" id="1.8.1.4"/>
    </reaction>
</comment>
<comment type="subcellular location">
    <subcellularLocation>
        <location evidence="1">Cytoplasm</location>
    </subcellularLocation>
</comment>
<dbReference type="InterPro" id="IPR036188">
    <property type="entry name" value="FAD/NAD-bd_sf"/>
</dbReference>
<comment type="similarity">
    <text evidence="2 16">Belongs to the class-I pyridine nucleotide-disulfide oxidoreductase family.</text>
</comment>
<dbReference type="PRINTS" id="PR00411">
    <property type="entry name" value="PNDRDTASEI"/>
</dbReference>